<name>A0ABT9ZDR7_9BACI</name>
<dbReference type="EMBL" id="JAUSUD010000006">
    <property type="protein sequence ID" value="MDQ0230411.1"/>
    <property type="molecule type" value="Genomic_DNA"/>
</dbReference>
<dbReference type="Pfam" id="PF00239">
    <property type="entry name" value="Resolvase"/>
    <property type="match status" value="1"/>
</dbReference>
<dbReference type="Gene3D" id="3.40.50.1390">
    <property type="entry name" value="Resolvase, N-terminal catalytic domain"/>
    <property type="match status" value="1"/>
</dbReference>
<protein>
    <submittedName>
        <fullName evidence="3">DNA invertase Pin-like site-specific DNA recombinase</fullName>
    </submittedName>
</protein>
<dbReference type="Proteomes" id="UP001234495">
    <property type="component" value="Unassembled WGS sequence"/>
</dbReference>
<sequence>MNAVIYCRVSTDKSSQDSSLERQKKELVELAEVHKINIIKIIEERHSGYDVDRDGIIEALALLKEKKADTLLVQDDTRLGRGHAKIALMHEITKMNCRIFTLSEKGEPELSESDLMVLKILATVEEFQRKLVNYKIKRGMNRAIKNGYKPERNLSNINYSDGRDRIDVPIEEIVKLRNKNLTFQEIASTLRGVGYNVSKATVHRRYKEYIDKQ</sequence>
<dbReference type="InterPro" id="IPR050639">
    <property type="entry name" value="SSR_resolvase"/>
</dbReference>
<comment type="similarity">
    <text evidence="1">Belongs to the site-specific recombinase resolvase family.</text>
</comment>
<gene>
    <name evidence="3" type="ORF">J2S19_001667</name>
</gene>
<dbReference type="PANTHER" id="PTHR30461">
    <property type="entry name" value="DNA-INVERTASE FROM LAMBDOID PROPHAGE"/>
    <property type="match status" value="1"/>
</dbReference>
<dbReference type="CDD" id="cd00338">
    <property type="entry name" value="Ser_Recombinase"/>
    <property type="match status" value="1"/>
</dbReference>
<proteinExistence type="inferred from homology"/>
<comment type="caution">
    <text evidence="3">The sequence shown here is derived from an EMBL/GenBank/DDBJ whole genome shotgun (WGS) entry which is preliminary data.</text>
</comment>
<reference evidence="3 4" key="1">
    <citation type="submission" date="2023-07" db="EMBL/GenBank/DDBJ databases">
        <title>Genomic Encyclopedia of Type Strains, Phase IV (KMG-IV): sequencing the most valuable type-strain genomes for metagenomic binning, comparative biology and taxonomic classification.</title>
        <authorList>
            <person name="Goeker M."/>
        </authorList>
    </citation>
    <scope>NUCLEOTIDE SEQUENCE [LARGE SCALE GENOMIC DNA]</scope>
    <source>
        <strain evidence="3 4">DSM 29005</strain>
    </source>
</reference>
<dbReference type="SMART" id="SM00857">
    <property type="entry name" value="Resolvase"/>
    <property type="match status" value="1"/>
</dbReference>
<evidence type="ECO:0000256" key="1">
    <source>
        <dbReference type="ARBA" id="ARBA00009913"/>
    </source>
</evidence>
<dbReference type="PROSITE" id="PS51736">
    <property type="entry name" value="RECOMBINASES_3"/>
    <property type="match status" value="1"/>
</dbReference>
<dbReference type="InterPro" id="IPR036162">
    <property type="entry name" value="Resolvase-like_N_sf"/>
</dbReference>
<accession>A0ABT9ZDR7</accession>
<dbReference type="PANTHER" id="PTHR30461:SF26">
    <property type="entry name" value="RESOLVASE HOMOLOG YNEB"/>
    <property type="match status" value="1"/>
</dbReference>
<feature type="domain" description="Resolvase/invertase-type recombinase catalytic" evidence="2">
    <location>
        <begin position="2"/>
        <end position="147"/>
    </location>
</feature>
<dbReference type="InterPro" id="IPR006119">
    <property type="entry name" value="Resolv_N"/>
</dbReference>
<evidence type="ECO:0000313" key="4">
    <source>
        <dbReference type="Proteomes" id="UP001234495"/>
    </source>
</evidence>
<keyword evidence="4" id="KW-1185">Reference proteome</keyword>
<organism evidence="3 4">
    <name type="scientific">Metabacillus malikii</name>
    <dbReference type="NCBI Taxonomy" id="1504265"/>
    <lineage>
        <taxon>Bacteria</taxon>
        <taxon>Bacillati</taxon>
        <taxon>Bacillota</taxon>
        <taxon>Bacilli</taxon>
        <taxon>Bacillales</taxon>
        <taxon>Bacillaceae</taxon>
        <taxon>Metabacillus</taxon>
    </lineage>
</organism>
<evidence type="ECO:0000313" key="3">
    <source>
        <dbReference type="EMBL" id="MDQ0230411.1"/>
    </source>
</evidence>
<dbReference type="RefSeq" id="WP_307339654.1">
    <property type="nucleotide sequence ID" value="NZ_JAUSUD010000006.1"/>
</dbReference>
<evidence type="ECO:0000259" key="2">
    <source>
        <dbReference type="PROSITE" id="PS51736"/>
    </source>
</evidence>
<dbReference type="SUPFAM" id="SSF53041">
    <property type="entry name" value="Resolvase-like"/>
    <property type="match status" value="1"/>
</dbReference>